<keyword evidence="2" id="KW-1185">Reference proteome</keyword>
<gene>
    <name evidence="1" type="ORF">MVEN_02244000</name>
</gene>
<protein>
    <submittedName>
        <fullName evidence="1">Uncharacterized protein</fullName>
    </submittedName>
</protein>
<comment type="caution">
    <text evidence="1">The sequence shown here is derived from an EMBL/GenBank/DDBJ whole genome shotgun (WGS) entry which is preliminary data.</text>
</comment>
<name>A0A8H6X5X3_9AGAR</name>
<reference evidence="1" key="1">
    <citation type="submission" date="2020-05" db="EMBL/GenBank/DDBJ databases">
        <title>Mycena genomes resolve the evolution of fungal bioluminescence.</title>
        <authorList>
            <person name="Tsai I.J."/>
        </authorList>
    </citation>
    <scope>NUCLEOTIDE SEQUENCE</scope>
    <source>
        <strain evidence="1">CCC161011</strain>
    </source>
</reference>
<dbReference type="EMBL" id="JACAZI010000025">
    <property type="protein sequence ID" value="KAF7334943.1"/>
    <property type="molecule type" value="Genomic_DNA"/>
</dbReference>
<dbReference type="Proteomes" id="UP000620124">
    <property type="component" value="Unassembled WGS sequence"/>
</dbReference>
<proteinExistence type="predicted"/>
<evidence type="ECO:0000313" key="2">
    <source>
        <dbReference type="Proteomes" id="UP000620124"/>
    </source>
</evidence>
<sequence length="301" mass="33689">MAAGNPNTLIVLGNSPNSYYVGYGRRHFVEGMSPSFTEHARTALNITMTQWVSMSSSLDTWVDYNVASDQFHFNADISPNIRDHLSGANGKCAAGFVSFPDSGEPGQFFVSGKTQGAWNCVLPDHYIQNLTKLQREEPNFDTEITGVLFGKGKTNIMLFRSGFIADFDGDVSSTDHPLYKILAEFSDGWCIDRGSSLCFYDNRFYFLKFKRPGGDGSIKMRWNLPRTMTERLEELKVMAQDPTEHAAQVQDDLAWLAIAQRRMSGQMQANNMLVNTMNHAGLSFHAAASGGVIVEREQRYY</sequence>
<accession>A0A8H6X5X3</accession>
<dbReference type="AlphaFoldDB" id="A0A8H6X5X3"/>
<evidence type="ECO:0000313" key="1">
    <source>
        <dbReference type="EMBL" id="KAF7334943.1"/>
    </source>
</evidence>
<dbReference type="OrthoDB" id="3006414at2759"/>
<organism evidence="1 2">
    <name type="scientific">Mycena venus</name>
    <dbReference type="NCBI Taxonomy" id="2733690"/>
    <lineage>
        <taxon>Eukaryota</taxon>
        <taxon>Fungi</taxon>
        <taxon>Dikarya</taxon>
        <taxon>Basidiomycota</taxon>
        <taxon>Agaricomycotina</taxon>
        <taxon>Agaricomycetes</taxon>
        <taxon>Agaricomycetidae</taxon>
        <taxon>Agaricales</taxon>
        <taxon>Marasmiineae</taxon>
        <taxon>Mycenaceae</taxon>
        <taxon>Mycena</taxon>
    </lineage>
</organism>